<feature type="domain" description="Mab-21-like HhH/H2TH-like" evidence="4">
    <location>
        <begin position="731"/>
        <end position="801"/>
    </location>
</feature>
<dbReference type="InterPro" id="IPR046906">
    <property type="entry name" value="Mab-21_HhH/H2TH-like"/>
</dbReference>
<proteinExistence type="predicted"/>
<dbReference type="PANTHER" id="PTHR24198:SF165">
    <property type="entry name" value="ANKYRIN REPEAT-CONTAINING PROTEIN-RELATED"/>
    <property type="match status" value="1"/>
</dbReference>
<dbReference type="InterPro" id="IPR002110">
    <property type="entry name" value="Ankyrin_rpt"/>
</dbReference>
<keyword evidence="1" id="KW-0677">Repeat</keyword>
<dbReference type="SUPFAM" id="SSF48403">
    <property type="entry name" value="Ankyrin repeat"/>
    <property type="match status" value="2"/>
</dbReference>
<dbReference type="AlphaFoldDB" id="A0A267GHG4"/>
<sequence length="836" mass="92162">MSQRESAYESVKAGDIQALQHHLQLQKSETDKTNFCEKCVPIAAKERQWEVVKFLVPTVADRENRDLCCIGAAEYAASAGEWDVVKFLVQTILDQINRDQCCMGTAEYAGFAGEWDVVKFLVQKVTDQTNRDQCYIEAAKQGAYKGQLEVVKFLVQTIADRTNKDQCCRKAAKSAAINGQLEVVKFLVQTVSEQTKRDQFCRKVAKAAAINGQLEVVKFLVQTVSEQTKRDQCCIEAAESAATEGQLKVVKFLVQTVADPTKRDQFCIDSAKSAAESNQEKVVKFLISCLSSPDQRANLRFQCAVAACSRLFEDVVASLGLEPDWLFQSSTILSFTAAMAIEGINSVLNDTLSRMQPARITELLCLSISQRHVALAVTLINDERVSTEHVDLPDSTGATALMLAADAGHHELIEKLIDLGASVRAEDSQGRTALSRACEAGHARAAKVLMDRGADASHRDGRGLTCAQVAQRFEQRQVLRLLDPSGAGSPGARQAAAHLLDSGLHRLSDDSQQDRRLSEKLHRLLSDAGFTEQRAKRQQRLADWLEGVARVLTQDGRQMTGSYAEGWANSLVQVNGRTAADSDIDWNVLVAGQEFHLEGGCNTGKQRIWLDSCKTATRLQNKEGHVQVAVGAGSQPAVAATACGVRPAQDTCYAIWCCSSFCEDGIKKLLPYTSINDNVHLVRATRPSSTNELRVSFSFHEKDIMRNMSTVQGQLFTLIKFIFKRHLPLTLDTPGLKTYHAKTLLFTMLEKHGTDPSSEAWKPHNLIALLNESLDLMLSFIDSSSSPDECMPHFFMPKAPLYFKNAGIGGDFDNTKARVRDRLCELRSASAEWSSS</sequence>
<evidence type="ECO:0000256" key="3">
    <source>
        <dbReference type="PROSITE-ProRule" id="PRU00023"/>
    </source>
</evidence>
<comment type="caution">
    <text evidence="5">The sequence shown here is derived from an EMBL/GenBank/DDBJ whole genome shotgun (WGS) entry which is preliminary data.</text>
</comment>
<evidence type="ECO:0000256" key="1">
    <source>
        <dbReference type="ARBA" id="ARBA00022737"/>
    </source>
</evidence>
<dbReference type="Proteomes" id="UP000215902">
    <property type="component" value="Unassembled WGS sequence"/>
</dbReference>
<feature type="repeat" description="ANK" evidence="3">
    <location>
        <begin position="429"/>
        <end position="461"/>
    </location>
</feature>
<feature type="repeat" description="ANK" evidence="3">
    <location>
        <begin position="396"/>
        <end position="428"/>
    </location>
</feature>
<name>A0A267GHG4_9PLAT</name>
<dbReference type="Gene3D" id="1.25.40.20">
    <property type="entry name" value="Ankyrin repeat-containing domain"/>
    <property type="match status" value="2"/>
</dbReference>
<evidence type="ECO:0000313" key="5">
    <source>
        <dbReference type="EMBL" id="PAA85498.1"/>
    </source>
</evidence>
<keyword evidence="6" id="KW-1185">Reference proteome</keyword>
<dbReference type="Gene3D" id="1.10.1410.40">
    <property type="match status" value="1"/>
</dbReference>
<protein>
    <recommendedName>
        <fullName evidence="4">Mab-21-like HhH/H2TH-like domain-containing protein</fullName>
    </recommendedName>
</protein>
<dbReference type="Pfam" id="PF12796">
    <property type="entry name" value="Ank_2"/>
    <property type="match status" value="2"/>
</dbReference>
<accession>A0A267GHG4</accession>
<dbReference type="SMART" id="SM00248">
    <property type="entry name" value="ANK"/>
    <property type="match status" value="8"/>
</dbReference>
<dbReference type="OrthoDB" id="194358at2759"/>
<dbReference type="PROSITE" id="PS50297">
    <property type="entry name" value="ANK_REP_REGION"/>
    <property type="match status" value="2"/>
</dbReference>
<reference evidence="5 6" key="1">
    <citation type="submission" date="2017-06" db="EMBL/GenBank/DDBJ databases">
        <title>A platform for efficient transgenesis in Macrostomum lignano, a flatworm model organism for stem cell research.</title>
        <authorList>
            <person name="Berezikov E."/>
        </authorList>
    </citation>
    <scope>NUCLEOTIDE SEQUENCE [LARGE SCALE GENOMIC DNA]</scope>
    <source>
        <strain evidence="5">DV1</strain>
        <tissue evidence="5">Whole organism</tissue>
    </source>
</reference>
<organism evidence="5 6">
    <name type="scientific">Macrostomum lignano</name>
    <dbReference type="NCBI Taxonomy" id="282301"/>
    <lineage>
        <taxon>Eukaryota</taxon>
        <taxon>Metazoa</taxon>
        <taxon>Spiralia</taxon>
        <taxon>Lophotrochozoa</taxon>
        <taxon>Platyhelminthes</taxon>
        <taxon>Rhabditophora</taxon>
        <taxon>Macrostomorpha</taxon>
        <taxon>Macrostomida</taxon>
        <taxon>Macrostomidae</taxon>
        <taxon>Macrostomum</taxon>
    </lineage>
</organism>
<gene>
    <name evidence="5" type="ORF">BOX15_Mlig009595g1</name>
</gene>
<dbReference type="Pfam" id="PF20266">
    <property type="entry name" value="Mab-21_C"/>
    <property type="match status" value="1"/>
</dbReference>
<dbReference type="STRING" id="282301.A0A267GHG4"/>
<keyword evidence="2 3" id="KW-0040">ANK repeat</keyword>
<evidence type="ECO:0000256" key="2">
    <source>
        <dbReference type="ARBA" id="ARBA00023043"/>
    </source>
</evidence>
<evidence type="ECO:0000259" key="4">
    <source>
        <dbReference type="Pfam" id="PF20266"/>
    </source>
</evidence>
<evidence type="ECO:0000313" key="6">
    <source>
        <dbReference type="Proteomes" id="UP000215902"/>
    </source>
</evidence>
<dbReference type="EMBL" id="NIVC01000323">
    <property type="protein sequence ID" value="PAA85498.1"/>
    <property type="molecule type" value="Genomic_DNA"/>
</dbReference>
<dbReference type="PROSITE" id="PS50088">
    <property type="entry name" value="ANK_REPEAT"/>
    <property type="match status" value="2"/>
</dbReference>
<dbReference type="PANTHER" id="PTHR24198">
    <property type="entry name" value="ANKYRIN REPEAT AND PROTEIN KINASE DOMAIN-CONTAINING PROTEIN"/>
    <property type="match status" value="1"/>
</dbReference>
<dbReference type="InterPro" id="IPR036770">
    <property type="entry name" value="Ankyrin_rpt-contain_sf"/>
</dbReference>